<dbReference type="GO" id="GO:0008843">
    <property type="term" value="F:endochitinase activity"/>
    <property type="evidence" value="ECO:0007669"/>
    <property type="project" value="UniProtKB-EC"/>
</dbReference>
<name>A0A2Z3GCX0_9BACT</name>
<dbReference type="GO" id="GO:0006032">
    <property type="term" value="P:chitin catabolic process"/>
    <property type="evidence" value="ECO:0007669"/>
    <property type="project" value="TreeGrafter"/>
</dbReference>
<evidence type="ECO:0000256" key="3">
    <source>
        <dbReference type="ARBA" id="ARBA00022801"/>
    </source>
</evidence>
<evidence type="ECO:0000256" key="1">
    <source>
        <dbReference type="ARBA" id="ARBA00000822"/>
    </source>
</evidence>
<dbReference type="GO" id="GO:0008061">
    <property type="term" value="F:chitin binding"/>
    <property type="evidence" value="ECO:0007669"/>
    <property type="project" value="InterPro"/>
</dbReference>
<protein>
    <recommendedName>
        <fullName evidence="2">chitinase</fullName>
        <ecNumber evidence="2">3.2.1.14</ecNumber>
    </recommendedName>
</protein>
<dbReference type="SMART" id="SM00636">
    <property type="entry name" value="Glyco_18"/>
    <property type="match status" value="1"/>
</dbReference>
<evidence type="ECO:0000259" key="8">
    <source>
        <dbReference type="PROSITE" id="PS51910"/>
    </source>
</evidence>
<dbReference type="PROSITE" id="PS01095">
    <property type="entry name" value="GH18_1"/>
    <property type="match status" value="1"/>
</dbReference>
<comment type="similarity">
    <text evidence="6">Belongs to the glycosyl hydrolase 18 family.</text>
</comment>
<dbReference type="InterPro" id="IPR011583">
    <property type="entry name" value="Chitinase_II/V-like_cat"/>
</dbReference>
<comment type="catalytic activity">
    <reaction evidence="1">
        <text>Random endo-hydrolysis of N-acetyl-beta-D-glucosaminide (1-&gt;4)-beta-linkages in chitin and chitodextrins.</text>
        <dbReference type="EC" id="3.2.1.14"/>
    </reaction>
</comment>
<dbReference type="EMBL" id="CP029145">
    <property type="protein sequence ID" value="AWM31409.1"/>
    <property type="molecule type" value="Genomic_DNA"/>
</dbReference>
<evidence type="ECO:0000313" key="10">
    <source>
        <dbReference type="Proteomes" id="UP000245999"/>
    </source>
</evidence>
<evidence type="ECO:0000313" key="9">
    <source>
        <dbReference type="EMBL" id="AWM31409.1"/>
    </source>
</evidence>
<dbReference type="Proteomes" id="UP000245999">
    <property type="component" value="Chromosome"/>
</dbReference>
<dbReference type="InterPro" id="IPR001223">
    <property type="entry name" value="Glyco_hydro18_cat"/>
</dbReference>
<dbReference type="GO" id="GO:0005975">
    <property type="term" value="P:carbohydrate metabolic process"/>
    <property type="evidence" value="ECO:0007669"/>
    <property type="project" value="InterPro"/>
</dbReference>
<dbReference type="PANTHER" id="PTHR11177">
    <property type="entry name" value="CHITINASE"/>
    <property type="match status" value="1"/>
</dbReference>
<accession>A0A2Z3GCX0</accession>
<dbReference type="PANTHER" id="PTHR11177:SF317">
    <property type="entry name" value="CHITINASE 12-RELATED"/>
    <property type="match status" value="1"/>
</dbReference>
<feature type="signal peptide" evidence="7">
    <location>
        <begin position="1"/>
        <end position="24"/>
    </location>
</feature>
<keyword evidence="3 5" id="KW-0378">Hydrolase</keyword>
<keyword evidence="4 5" id="KW-0326">Glycosidase</keyword>
<evidence type="ECO:0000256" key="7">
    <source>
        <dbReference type="SAM" id="SignalP"/>
    </source>
</evidence>
<dbReference type="RefSeq" id="WP_109651906.1">
    <property type="nucleotide sequence ID" value="NZ_CP029145.1"/>
</dbReference>
<dbReference type="GO" id="GO:0005576">
    <property type="term" value="C:extracellular region"/>
    <property type="evidence" value="ECO:0007669"/>
    <property type="project" value="TreeGrafter"/>
</dbReference>
<dbReference type="SUPFAM" id="SSF51445">
    <property type="entry name" value="(Trans)glycosidases"/>
    <property type="match status" value="1"/>
</dbReference>
<dbReference type="AlphaFoldDB" id="A0A2Z3GCX0"/>
<dbReference type="Gene3D" id="3.40.5.30">
    <property type="entry name" value="(Trans)glycosidases - domain 2"/>
    <property type="match status" value="1"/>
</dbReference>
<organism evidence="9 10">
    <name type="scientific">Hymenobacter nivis</name>
    <dbReference type="NCBI Taxonomy" id="1850093"/>
    <lineage>
        <taxon>Bacteria</taxon>
        <taxon>Pseudomonadati</taxon>
        <taxon>Bacteroidota</taxon>
        <taxon>Cytophagia</taxon>
        <taxon>Cytophagales</taxon>
        <taxon>Hymenobacteraceae</taxon>
        <taxon>Hymenobacter</taxon>
    </lineage>
</organism>
<proteinExistence type="inferred from homology"/>
<sequence>MNPKHSLRWALVAMLLALGVPARAQFRVVGYLPAWRGEVNPAQLAHLTHVNYAFLLPTATGGLQPLENPAKLRRLVAAAHAAKVRVLVSVGGWHDGDHSAFDAIGANADYITAFTANLMQFAAAYQLDGIDIDWEHPDASTAAGYGALMQALAAQLHPRGLLLTAAVAGGTWAGPGIPSIVFSNVDFLNIMAYDAPPPAHSTYEGAVETLAYWKGRGLPATKAVLGLPFYGQPTGEAFAALVARGAPPSADLFGGVGYNGLPTIARKTNLAFDQGSGVMIWELTQDAAGANSLLTTIARVMAQRTQAGAPAR</sequence>
<evidence type="ECO:0000256" key="4">
    <source>
        <dbReference type="ARBA" id="ARBA00023295"/>
    </source>
</evidence>
<dbReference type="PROSITE" id="PS51910">
    <property type="entry name" value="GH18_2"/>
    <property type="match status" value="1"/>
</dbReference>
<dbReference type="InterPro" id="IPR001579">
    <property type="entry name" value="Glyco_hydro_18_chit_AS"/>
</dbReference>
<dbReference type="Gene3D" id="3.20.20.80">
    <property type="entry name" value="Glycosidases"/>
    <property type="match status" value="1"/>
</dbReference>
<keyword evidence="10" id="KW-1185">Reference proteome</keyword>
<dbReference type="EC" id="3.2.1.14" evidence="2"/>
<dbReference type="InterPro" id="IPR050314">
    <property type="entry name" value="Glycosyl_Hydrlase_18"/>
</dbReference>
<dbReference type="KEGG" id="hnv:DDQ68_00560"/>
<evidence type="ECO:0000256" key="2">
    <source>
        <dbReference type="ARBA" id="ARBA00012729"/>
    </source>
</evidence>
<evidence type="ECO:0000256" key="6">
    <source>
        <dbReference type="RuleBase" id="RU004453"/>
    </source>
</evidence>
<evidence type="ECO:0000256" key="5">
    <source>
        <dbReference type="RuleBase" id="RU000489"/>
    </source>
</evidence>
<dbReference type="OrthoDB" id="1185215at2"/>
<feature type="chain" id="PRO_5016394927" description="chitinase" evidence="7">
    <location>
        <begin position="25"/>
        <end position="312"/>
    </location>
</feature>
<keyword evidence="7" id="KW-0732">Signal</keyword>
<feature type="domain" description="GH18" evidence="8">
    <location>
        <begin position="26"/>
        <end position="304"/>
    </location>
</feature>
<dbReference type="Pfam" id="PF00704">
    <property type="entry name" value="Glyco_hydro_18"/>
    <property type="match status" value="1"/>
</dbReference>
<gene>
    <name evidence="9" type="ORF">DDQ68_00560</name>
</gene>
<reference evidence="10" key="1">
    <citation type="submission" date="2018-04" db="EMBL/GenBank/DDBJ databases">
        <title>Complete genome of Antarctic heterotrophic bacterium Hymenobacter nivis.</title>
        <authorList>
            <person name="Terashima M."/>
        </authorList>
    </citation>
    <scope>NUCLEOTIDE SEQUENCE [LARGE SCALE GENOMIC DNA]</scope>
    <source>
        <strain evidence="10">NBRC 111535</strain>
    </source>
</reference>
<dbReference type="InterPro" id="IPR017853">
    <property type="entry name" value="GH"/>
</dbReference>